<evidence type="ECO:0000313" key="1">
    <source>
        <dbReference type="EMBL" id="KZR95786.1"/>
    </source>
</evidence>
<name>A0A164DHJ7_9CRUS</name>
<dbReference type="OrthoDB" id="6508992at2759"/>
<sequence length="114" mass="13140">MVKSKKEGISYAMYSVPVRHQPYNHLNTPDTLEQYVARTPQEAAKVASRVWSEEEFQSYTKRSLEYMKILLKQLMFKVDGLEADKKLSGPCHCNVEDSDAIEEVLHSSDKILNF</sequence>
<organism evidence="1 2">
    <name type="scientific">Daphnia magna</name>
    <dbReference type="NCBI Taxonomy" id="35525"/>
    <lineage>
        <taxon>Eukaryota</taxon>
        <taxon>Metazoa</taxon>
        <taxon>Ecdysozoa</taxon>
        <taxon>Arthropoda</taxon>
        <taxon>Crustacea</taxon>
        <taxon>Branchiopoda</taxon>
        <taxon>Diplostraca</taxon>
        <taxon>Cladocera</taxon>
        <taxon>Anomopoda</taxon>
        <taxon>Daphniidae</taxon>
        <taxon>Daphnia</taxon>
    </lineage>
</organism>
<proteinExistence type="predicted"/>
<dbReference type="AlphaFoldDB" id="A0A164DHJ7"/>
<accession>A0A164DHJ7</accession>
<keyword evidence="2" id="KW-1185">Reference proteome</keyword>
<comment type="caution">
    <text evidence="1">The sequence shown here is derived from an EMBL/GenBank/DDBJ whole genome shotgun (WGS) entry which is preliminary data.</text>
</comment>
<dbReference type="Proteomes" id="UP000076858">
    <property type="component" value="Unassembled WGS sequence"/>
</dbReference>
<reference evidence="1 2" key="1">
    <citation type="submission" date="2016-03" db="EMBL/GenBank/DDBJ databases">
        <title>EvidentialGene: Evidence-directed Construction of Genes on Genomes.</title>
        <authorList>
            <person name="Gilbert D.G."/>
            <person name="Choi J.-H."/>
            <person name="Mockaitis K."/>
            <person name="Colbourne J."/>
            <person name="Pfrender M."/>
        </authorList>
    </citation>
    <scope>NUCLEOTIDE SEQUENCE [LARGE SCALE GENOMIC DNA]</scope>
    <source>
        <strain evidence="1 2">Xinb3</strain>
        <tissue evidence="1">Complete organism</tissue>
    </source>
</reference>
<dbReference type="EMBL" id="LRGB01027204">
    <property type="protein sequence ID" value="KZR95786.1"/>
    <property type="molecule type" value="Genomic_DNA"/>
</dbReference>
<protein>
    <submittedName>
        <fullName evidence="1">Uncharacterized protein</fullName>
    </submittedName>
</protein>
<gene>
    <name evidence="1" type="ORF">APZ42_010246</name>
</gene>
<evidence type="ECO:0000313" key="2">
    <source>
        <dbReference type="Proteomes" id="UP000076858"/>
    </source>
</evidence>